<evidence type="ECO:0000259" key="4">
    <source>
        <dbReference type="Pfam" id="PF02875"/>
    </source>
</evidence>
<evidence type="ECO:0000259" key="5">
    <source>
        <dbReference type="Pfam" id="PF08245"/>
    </source>
</evidence>
<dbReference type="AlphaFoldDB" id="A0A089ZH61"/>
<dbReference type="InterPro" id="IPR036615">
    <property type="entry name" value="Mur_ligase_C_dom_sf"/>
</dbReference>
<dbReference type="OrthoDB" id="75177at2157"/>
<dbReference type="PANTHER" id="PTHR43445">
    <property type="entry name" value="UDP-N-ACETYLMURAMATE--L-ALANINE LIGASE-RELATED"/>
    <property type="match status" value="1"/>
</dbReference>
<evidence type="ECO:0000256" key="2">
    <source>
        <dbReference type="ARBA" id="ARBA00022741"/>
    </source>
</evidence>
<dbReference type="GO" id="GO:0004326">
    <property type="term" value="F:tetrahydrofolylpolyglutamate synthase activity"/>
    <property type="evidence" value="ECO:0007669"/>
    <property type="project" value="InterPro"/>
</dbReference>
<evidence type="ECO:0000313" key="9">
    <source>
        <dbReference type="Proteomes" id="UP000062768"/>
    </source>
</evidence>
<name>A0A089ZH61_METFO</name>
<keyword evidence="1 6" id="KW-0436">Ligase</keyword>
<dbReference type="InterPro" id="IPR018109">
    <property type="entry name" value="Folylpolyglutamate_synth_CS"/>
</dbReference>
<dbReference type="Proteomes" id="UP000029661">
    <property type="component" value="Chromosome"/>
</dbReference>
<dbReference type="KEGG" id="mfc:BRM9_1782"/>
<sequence length="471" mass="51637">MRGLTTAYLAGQCHGKLIGADQPITGIFNILKDAKKGDAVIRHWIDETGVEIASSKGASCVVTQDARNSALDIAQKLNIPLILTEKIELANAFAISWALETFAPDSLRIVVTGTNGKSTTTHMIYTILQEAGYITHTNTDSESEFNTLIDPMVAKQIAEFKDMDAVALEVSEVQGWENRNMKDHARLMTSAIQPQIVVLTNVALDHIGLVNTIEEASKEISGVLDGFRGDFVVLNHDDPVIRNMQQLVPSEAQVTFYGSHTDVEYQEPGIFYQDTLLIPTEDLPFKSPHFIQNTLAAVSTALALNINPNIIKKAVKSYQPLKRRFSILNTDPLIIDDFAHNPDGIKATINSAAQLTSGKLHLVCAIRGSRGTSLNQLNAQAVADAIKGIDYNLILTSSQDVVDNANWVKPREKKLFIEVLHKEGINYLHCETLSESLEKALKSTKKEDTILLIGAQGMDPAASILKDMINQ</sequence>
<evidence type="ECO:0000313" key="7">
    <source>
        <dbReference type="EMBL" id="CEL24221.1"/>
    </source>
</evidence>
<evidence type="ECO:0000313" key="6">
    <source>
        <dbReference type="EMBL" id="AIS32590.1"/>
    </source>
</evidence>
<feature type="domain" description="Mur ligase central" evidence="5">
    <location>
        <begin position="111"/>
        <end position="299"/>
    </location>
</feature>
<reference evidence="7" key="2">
    <citation type="submission" date="2014-09" db="EMBL/GenBank/DDBJ databases">
        <authorList>
            <person name="Bishop-Lilly K.A."/>
            <person name="Broomall S.M."/>
            <person name="Chain P.S."/>
            <person name="Chertkov O."/>
            <person name="Coyne S.R."/>
            <person name="Daligault H.E."/>
            <person name="Davenport K.W."/>
            <person name="Erkkila T."/>
            <person name="Frey K.G."/>
            <person name="Gibbons H.S."/>
            <person name="Gu W."/>
            <person name="Jaissle J."/>
            <person name="Johnson S.L."/>
            <person name="Koroleva G.I."/>
            <person name="Ladner J.T."/>
            <person name="Lo C.-C."/>
            <person name="Minogue T.D."/>
            <person name="Munk C."/>
            <person name="Palacios G.F."/>
            <person name="Redden C.L."/>
            <person name="Rosenzweig C.N."/>
            <person name="Scholz M.B."/>
            <person name="Teshima H."/>
            <person name="Xu Y."/>
        </authorList>
    </citation>
    <scope>NUCLEOTIDE SEQUENCE</scope>
    <source>
        <strain evidence="7">Mb9</strain>
    </source>
</reference>
<dbReference type="RefSeq" id="WP_048085520.1">
    <property type="nucleotide sequence ID" value="NZ_CP006933.1"/>
</dbReference>
<dbReference type="SUPFAM" id="SSF53244">
    <property type="entry name" value="MurD-like peptide ligases, peptide-binding domain"/>
    <property type="match status" value="1"/>
</dbReference>
<protein>
    <submittedName>
        <fullName evidence="6">Cell wall biosynthesis protein Mur ligase family</fullName>
    </submittedName>
    <submittedName>
        <fullName evidence="7">Mur ligase middle domain-containing protein</fullName>
    </submittedName>
</protein>
<dbReference type="PANTHER" id="PTHR43445:SF3">
    <property type="entry name" value="UDP-N-ACETYLMURAMATE--L-ALANINE LIGASE"/>
    <property type="match status" value="1"/>
</dbReference>
<dbReference type="Proteomes" id="UP000062768">
    <property type="component" value="Chromosome I"/>
</dbReference>
<organism evidence="6 8">
    <name type="scientific">Methanobacterium formicicum</name>
    <dbReference type="NCBI Taxonomy" id="2162"/>
    <lineage>
        <taxon>Archaea</taxon>
        <taxon>Methanobacteriati</taxon>
        <taxon>Methanobacteriota</taxon>
        <taxon>Methanomada group</taxon>
        <taxon>Methanobacteria</taxon>
        <taxon>Methanobacteriales</taxon>
        <taxon>Methanobacteriaceae</taxon>
        <taxon>Methanobacterium</taxon>
    </lineage>
</organism>
<evidence type="ECO:0000256" key="3">
    <source>
        <dbReference type="ARBA" id="ARBA00022840"/>
    </source>
</evidence>
<dbReference type="InterPro" id="IPR036565">
    <property type="entry name" value="Mur-like_cat_sf"/>
</dbReference>
<proteinExistence type="predicted"/>
<dbReference type="Pfam" id="PF08245">
    <property type="entry name" value="Mur_ligase_M"/>
    <property type="match status" value="1"/>
</dbReference>
<evidence type="ECO:0000256" key="1">
    <source>
        <dbReference type="ARBA" id="ARBA00022598"/>
    </source>
</evidence>
<accession>A0A089ZH61</accession>
<dbReference type="Gene3D" id="3.40.1190.10">
    <property type="entry name" value="Mur-like, catalytic domain"/>
    <property type="match status" value="1"/>
</dbReference>
<gene>
    <name evidence="6" type="ORF">BRM9_1782</name>
    <name evidence="7" type="ORF">MB9_0574</name>
</gene>
<dbReference type="Pfam" id="PF02875">
    <property type="entry name" value="Mur_ligase_C"/>
    <property type="match status" value="1"/>
</dbReference>
<dbReference type="PATRIC" id="fig|2162.10.peg.598"/>
<feature type="domain" description="Mur ligase C-terminal" evidence="4">
    <location>
        <begin position="323"/>
        <end position="455"/>
    </location>
</feature>
<dbReference type="GO" id="GO:0005524">
    <property type="term" value="F:ATP binding"/>
    <property type="evidence" value="ECO:0007669"/>
    <property type="project" value="UniProtKB-KW"/>
</dbReference>
<keyword evidence="2" id="KW-0547">Nucleotide-binding</keyword>
<dbReference type="PROSITE" id="PS01011">
    <property type="entry name" value="FOLYLPOLYGLU_SYNT_1"/>
    <property type="match status" value="1"/>
</dbReference>
<dbReference type="InterPro" id="IPR004101">
    <property type="entry name" value="Mur_ligase_C"/>
</dbReference>
<dbReference type="EMBL" id="CP006933">
    <property type="protein sequence ID" value="AIS32590.1"/>
    <property type="molecule type" value="Genomic_DNA"/>
</dbReference>
<dbReference type="InterPro" id="IPR013221">
    <property type="entry name" value="Mur_ligase_cen"/>
</dbReference>
<reference evidence="6" key="1">
    <citation type="submission" date="2013-12" db="EMBL/GenBank/DDBJ databases">
        <title>The complete genome sequence of Methanobacterium sp. BRM9.</title>
        <authorList>
            <consortium name="Pastoral Greenhouse Gas Research Consortium"/>
            <person name="Kelly W.J."/>
            <person name="Leahy S.C."/>
            <person name="Perry R."/>
            <person name="Li D."/>
            <person name="Altermann E."/>
            <person name="Lambie S.C."/>
            <person name="Attwood G.T."/>
        </authorList>
    </citation>
    <scope>NUCLEOTIDE SEQUENCE [LARGE SCALE GENOMIC DNA]</scope>
    <source>
        <strain evidence="6">BRM9</strain>
    </source>
</reference>
<keyword evidence="3" id="KW-0067">ATP-binding</keyword>
<dbReference type="EMBL" id="LN734822">
    <property type="protein sequence ID" value="CEL24221.1"/>
    <property type="molecule type" value="Genomic_DNA"/>
</dbReference>
<dbReference type="InterPro" id="IPR050061">
    <property type="entry name" value="MurCDEF_pg_biosynth"/>
</dbReference>
<dbReference type="SUPFAM" id="SSF53623">
    <property type="entry name" value="MurD-like peptide ligases, catalytic domain"/>
    <property type="match status" value="1"/>
</dbReference>
<evidence type="ECO:0000313" key="8">
    <source>
        <dbReference type="Proteomes" id="UP000029661"/>
    </source>
</evidence>
<dbReference type="STRING" id="2162.BRM9_1782"/>
<keyword evidence="9" id="KW-1185">Reference proteome</keyword>
<dbReference type="GeneID" id="24792946"/>
<dbReference type="Gene3D" id="3.90.190.20">
    <property type="entry name" value="Mur ligase, C-terminal domain"/>
    <property type="match status" value="1"/>
</dbReference>